<dbReference type="InterPro" id="IPR006656">
    <property type="entry name" value="Mopterin_OxRdtase"/>
</dbReference>
<dbReference type="InterPro" id="IPR010046">
    <property type="entry name" value="Mopterin_OxRdtse_a_bac"/>
</dbReference>
<evidence type="ECO:0000256" key="7">
    <source>
        <dbReference type="ARBA" id="ARBA00023002"/>
    </source>
</evidence>
<proteinExistence type="inferred from homology"/>
<dbReference type="Pfam" id="PF00384">
    <property type="entry name" value="Molybdopterin"/>
    <property type="match status" value="1"/>
</dbReference>
<dbReference type="AlphaFoldDB" id="A0A0H4PIY7"/>
<dbReference type="GO" id="GO:0051539">
    <property type="term" value="F:4 iron, 4 sulfur cluster binding"/>
    <property type="evidence" value="ECO:0007669"/>
    <property type="project" value="UniProtKB-KW"/>
</dbReference>
<gene>
    <name evidence="12" type="ORF">CA2015_3618</name>
</gene>
<evidence type="ECO:0000256" key="1">
    <source>
        <dbReference type="ARBA" id="ARBA00001942"/>
    </source>
</evidence>
<evidence type="ECO:0000256" key="5">
    <source>
        <dbReference type="ARBA" id="ARBA00022505"/>
    </source>
</evidence>
<dbReference type="STRING" id="320787.CA2015_3618"/>
<keyword evidence="4" id="KW-0004">4Fe-4S</keyword>
<dbReference type="InterPro" id="IPR037951">
    <property type="entry name" value="MopB_CT_YdeP"/>
</dbReference>
<protein>
    <submittedName>
        <fullName evidence="12">Oxidoreductase alpha (Molybdopterin) subunit</fullName>
    </submittedName>
</protein>
<dbReference type="Gene3D" id="2.40.40.20">
    <property type="match status" value="1"/>
</dbReference>
<dbReference type="Gene3D" id="3.40.50.740">
    <property type="match status" value="1"/>
</dbReference>
<dbReference type="InterPro" id="IPR006657">
    <property type="entry name" value="MoPterin_dinucl-bd_dom"/>
</dbReference>
<dbReference type="Gene3D" id="3.40.228.10">
    <property type="entry name" value="Dimethylsulfoxide Reductase, domain 2"/>
    <property type="match status" value="1"/>
</dbReference>
<dbReference type="EMBL" id="CP012040">
    <property type="protein sequence ID" value="AKP52995.1"/>
    <property type="molecule type" value="Genomic_DNA"/>
</dbReference>
<evidence type="ECO:0000313" key="12">
    <source>
        <dbReference type="EMBL" id="AKP52995.1"/>
    </source>
</evidence>
<dbReference type="Proteomes" id="UP000036520">
    <property type="component" value="Chromosome"/>
</dbReference>
<feature type="domain" description="Molybdopterin dinucleotide-binding" evidence="11">
    <location>
        <begin position="644"/>
        <end position="744"/>
    </location>
</feature>
<reference evidence="12 13" key="1">
    <citation type="submission" date="2015-07" db="EMBL/GenBank/DDBJ databases">
        <authorList>
            <person name="Kim K.M."/>
        </authorList>
    </citation>
    <scope>NUCLEOTIDE SEQUENCE [LARGE SCALE GENOMIC DNA]</scope>
    <source>
        <strain evidence="12 13">KCTC 12363</strain>
    </source>
</reference>
<evidence type="ECO:0000259" key="11">
    <source>
        <dbReference type="Pfam" id="PF01568"/>
    </source>
</evidence>
<organism evidence="12 13">
    <name type="scientific">Cyclobacterium amurskyense</name>
    <dbReference type="NCBI Taxonomy" id="320787"/>
    <lineage>
        <taxon>Bacteria</taxon>
        <taxon>Pseudomonadati</taxon>
        <taxon>Bacteroidota</taxon>
        <taxon>Cytophagia</taxon>
        <taxon>Cytophagales</taxon>
        <taxon>Cyclobacteriaceae</taxon>
        <taxon>Cyclobacterium</taxon>
    </lineage>
</organism>
<keyword evidence="7" id="KW-0560">Oxidoreductase</keyword>
<dbReference type="GO" id="GO:0045333">
    <property type="term" value="P:cellular respiration"/>
    <property type="evidence" value="ECO:0007669"/>
    <property type="project" value="UniProtKB-ARBA"/>
</dbReference>
<comment type="cofactor">
    <cofactor evidence="2">
        <name>[4Fe-4S] cluster</name>
        <dbReference type="ChEBI" id="CHEBI:49883"/>
    </cofactor>
</comment>
<keyword evidence="8" id="KW-0408">Iron</keyword>
<dbReference type="SUPFAM" id="SSF50692">
    <property type="entry name" value="ADC-like"/>
    <property type="match status" value="1"/>
</dbReference>
<dbReference type="KEGG" id="camu:CA2015_3618"/>
<dbReference type="PANTHER" id="PTHR43105">
    <property type="entry name" value="RESPIRATORY NITRATE REDUCTASE"/>
    <property type="match status" value="1"/>
</dbReference>
<evidence type="ECO:0000259" key="10">
    <source>
        <dbReference type="Pfam" id="PF00384"/>
    </source>
</evidence>
<dbReference type="PATRIC" id="fig|320787.5.peg.3962"/>
<evidence type="ECO:0000256" key="6">
    <source>
        <dbReference type="ARBA" id="ARBA00022723"/>
    </source>
</evidence>
<dbReference type="InterPro" id="IPR050123">
    <property type="entry name" value="Prok_molybdopt-oxidoreductase"/>
</dbReference>
<dbReference type="RefSeq" id="WP_048643152.1">
    <property type="nucleotide sequence ID" value="NZ_CP012040.1"/>
</dbReference>
<keyword evidence="9" id="KW-0411">Iron-sulfur</keyword>
<dbReference type="SUPFAM" id="SSF53706">
    <property type="entry name" value="Formate dehydrogenase/DMSO reductase, domains 1-3"/>
    <property type="match status" value="1"/>
</dbReference>
<dbReference type="PANTHER" id="PTHR43105:SF4">
    <property type="entry name" value="PROTEIN YDEP"/>
    <property type="match status" value="1"/>
</dbReference>
<dbReference type="Pfam" id="PF01568">
    <property type="entry name" value="Molydop_binding"/>
    <property type="match status" value="1"/>
</dbReference>
<dbReference type="InterPro" id="IPR041953">
    <property type="entry name" value="YdeP_MopB"/>
</dbReference>
<keyword evidence="13" id="KW-1185">Reference proteome</keyword>
<evidence type="ECO:0000256" key="3">
    <source>
        <dbReference type="ARBA" id="ARBA00010312"/>
    </source>
</evidence>
<evidence type="ECO:0000256" key="4">
    <source>
        <dbReference type="ARBA" id="ARBA00022485"/>
    </source>
</evidence>
<evidence type="ECO:0000256" key="8">
    <source>
        <dbReference type="ARBA" id="ARBA00023004"/>
    </source>
</evidence>
<evidence type="ECO:0000256" key="9">
    <source>
        <dbReference type="ARBA" id="ARBA00023014"/>
    </source>
</evidence>
<dbReference type="GO" id="GO:0016020">
    <property type="term" value="C:membrane"/>
    <property type="evidence" value="ECO:0007669"/>
    <property type="project" value="TreeGrafter"/>
</dbReference>
<dbReference type="InterPro" id="IPR009010">
    <property type="entry name" value="Asp_de-COase-like_dom_sf"/>
</dbReference>
<comment type="cofactor">
    <cofactor evidence="1">
        <name>Mo-bis(molybdopterin guanine dinucleotide)</name>
        <dbReference type="ChEBI" id="CHEBI:60539"/>
    </cofactor>
</comment>
<keyword evidence="6" id="KW-0479">Metal-binding</keyword>
<comment type="similarity">
    <text evidence="3">Belongs to the prokaryotic molybdopterin-containing oxidoreductase family.</text>
</comment>
<dbReference type="NCBIfam" id="TIGR01701">
    <property type="entry name" value="Fdhalpha-like"/>
    <property type="match status" value="1"/>
</dbReference>
<dbReference type="CDD" id="cd02787">
    <property type="entry name" value="MopB_CT_ydeP"/>
    <property type="match status" value="1"/>
</dbReference>
<sequence>MPILPKRKVKISPPAETAAGLKSIQTVAYRIWEETHIGKGVKTLFKLNQPNGFDCPSCAWPDPDADKVSKIAEYCENGAKAVAWEGSSKSIDNSFFEQNSIENLLEKSDHWLEKQGRLTRPMVLKEKDTHYTPITWKAAFELIAAELNALDTPDQAIFYTSGRTSNEAAFLYQCFVRQFGTNNLPDCSNMCHEASGKALTDTVGIGKASVVLNDIPKADLLIVMGQNPGTNAPRMLTAMEELKNKGGKIISVNPLPETGLLQFRHPQKPWEWIGKPTSIHDLHLQVKVNGDLPLLKALLKMLLEAEKQNPGKVFDHAFISEKTTGYQALCAHIEKCKLDQLILESGVPENQIKEAANLLIEKKNIIIAWAMGITQHRNAENTIREIVNILLLKGAIGKPGAGTLPVRGHSNVQGDRTMGIWEKMPERFMQRLGKAFDFQPPKKEGVHAVGAIQAMANGKGKVFMGMGGNFALAAPDTEKVFDGLKQCSLTLHVSTKLNRSHLIHGKTALILPCLGRTEEDISSHGSQFVSTEDTAGRVRMSHGDLPPASPELKSEVAIVCDMARAVLGKNNTTDWEGMKENYELIRDKIEEVIPGFDAYNERVKKAGGFYLPNGARERDFNTADKKARLTINPLNKARNPETPFILMTVRSHDQFNTTIYGYDDRYRGISNSREVVMMNEDDMLQYGCKAGDLVRLTSVFEGEKRVLEGFQVVPYNISQGCLSVYFPEGNVLVALDNNSEESHCPASKYIEVFLEKLDNESNR</sequence>
<dbReference type="GO" id="GO:0030151">
    <property type="term" value="F:molybdenum ion binding"/>
    <property type="evidence" value="ECO:0007669"/>
    <property type="project" value="InterPro"/>
</dbReference>
<dbReference type="PIRSF" id="PIRSF000144">
    <property type="entry name" value="CbbBc"/>
    <property type="match status" value="1"/>
</dbReference>
<evidence type="ECO:0000256" key="2">
    <source>
        <dbReference type="ARBA" id="ARBA00001966"/>
    </source>
</evidence>
<keyword evidence="5" id="KW-0500">Molybdenum</keyword>
<evidence type="ECO:0000313" key="13">
    <source>
        <dbReference type="Proteomes" id="UP000036520"/>
    </source>
</evidence>
<accession>A0A0H4PIY7</accession>
<dbReference type="GO" id="GO:0043546">
    <property type="term" value="F:molybdopterin cofactor binding"/>
    <property type="evidence" value="ECO:0007669"/>
    <property type="project" value="InterPro"/>
</dbReference>
<name>A0A0H4PIY7_9BACT</name>
<feature type="domain" description="Molybdopterin oxidoreductase" evidence="10">
    <location>
        <begin position="117"/>
        <end position="489"/>
    </location>
</feature>
<dbReference type="GO" id="GO:0008863">
    <property type="term" value="F:formate dehydrogenase (NAD+) activity"/>
    <property type="evidence" value="ECO:0007669"/>
    <property type="project" value="InterPro"/>
</dbReference>
<dbReference type="CDD" id="cd02767">
    <property type="entry name" value="MopB_ydeP"/>
    <property type="match status" value="1"/>
</dbReference>